<accession>M8AY26</accession>
<dbReference type="Pfam" id="PF00646">
    <property type="entry name" value="F-box"/>
    <property type="match status" value="1"/>
</dbReference>
<dbReference type="Gene3D" id="3.80.10.10">
    <property type="entry name" value="Ribonuclease Inhibitor"/>
    <property type="match status" value="1"/>
</dbReference>
<dbReference type="InterPro" id="IPR036047">
    <property type="entry name" value="F-box-like_dom_sf"/>
</dbReference>
<dbReference type="Gene3D" id="1.20.1280.50">
    <property type="match status" value="1"/>
</dbReference>
<dbReference type="SUPFAM" id="SSF52047">
    <property type="entry name" value="RNI-like"/>
    <property type="match status" value="1"/>
</dbReference>
<proteinExistence type="predicted"/>
<dbReference type="PANTHER" id="PTHR34145">
    <property type="entry name" value="OS02G0105600 PROTEIN"/>
    <property type="match status" value="1"/>
</dbReference>
<dbReference type="SUPFAM" id="SSF81383">
    <property type="entry name" value="F-box domain"/>
    <property type="match status" value="1"/>
</dbReference>
<dbReference type="Pfam" id="PF08387">
    <property type="entry name" value="FBD"/>
    <property type="match status" value="1"/>
</dbReference>
<sequence>MGIGHCSPLSNAKRKLPPGSPQSTSAKRRKPRLRISSLPNDILSSITSKLSLKEAARTSILSSQWRRVWLCRAYIDLSHHTVLSESDKERSWTGPRGIRLNRRKFIKSVGALLQQYEGVGTEDIRIRHDLCDRYAGHIDRLLNYAIASKAKGLILELWAVNYGPTTVPYNFPLQVLDTKNSNLRRLELWFVSLNPPAGYRGFQNLTKLCLRDVSITNEDVQRLLSEGNHLECLRITYCKMLTSLRIPHCLNRLKVLLVLSCPKVDSVSRLSKFRSLHHLILNWTISDSARGTTDILDLGCLLEAAPFMEKLELHTFWEYKFVWSFLIEVLTKRFSCLKMVMDHFLHKRYCHEDGELRSLPSRPHSHLSLVHISGFIGEKDQLELALHILHNAAVLKALKIDPWPRTANPVRARVKSENRLASGRSVALEFLCKDDHRNVVSVLEDVGE</sequence>
<dbReference type="AlphaFoldDB" id="M8AY26"/>
<dbReference type="InterPro" id="IPR001810">
    <property type="entry name" value="F-box_dom"/>
</dbReference>
<evidence type="ECO:0000313" key="1">
    <source>
        <dbReference type="EnsemblPlants" id="EMT09377"/>
    </source>
</evidence>
<organism evidence="1">
    <name type="scientific">Aegilops tauschii</name>
    <name type="common">Tausch's goatgrass</name>
    <name type="synonym">Aegilops squarrosa</name>
    <dbReference type="NCBI Taxonomy" id="37682"/>
    <lineage>
        <taxon>Eukaryota</taxon>
        <taxon>Viridiplantae</taxon>
        <taxon>Streptophyta</taxon>
        <taxon>Embryophyta</taxon>
        <taxon>Tracheophyta</taxon>
        <taxon>Spermatophyta</taxon>
        <taxon>Magnoliopsida</taxon>
        <taxon>Liliopsida</taxon>
        <taxon>Poales</taxon>
        <taxon>Poaceae</taxon>
        <taxon>BOP clade</taxon>
        <taxon>Pooideae</taxon>
        <taxon>Triticodae</taxon>
        <taxon>Triticeae</taxon>
        <taxon>Triticinae</taxon>
        <taxon>Aegilops</taxon>
    </lineage>
</organism>
<dbReference type="InterPro" id="IPR032675">
    <property type="entry name" value="LRR_dom_sf"/>
</dbReference>
<protein>
    <submittedName>
        <fullName evidence="1">Uncharacterized protein</fullName>
    </submittedName>
</protein>
<name>M8AY26_AEGTA</name>
<dbReference type="InterPro" id="IPR053772">
    <property type="entry name" value="At1g61320/At1g61330-like"/>
</dbReference>
<dbReference type="EnsemblPlants" id="EMT09377">
    <property type="protein sequence ID" value="EMT09377"/>
    <property type="gene ID" value="F775_01141"/>
</dbReference>
<dbReference type="InterPro" id="IPR055357">
    <property type="entry name" value="LRR_At1g61320_AtMIF1"/>
</dbReference>
<dbReference type="PANTHER" id="PTHR34145:SF61">
    <property type="entry name" value="OS07G0161500 PROTEIN"/>
    <property type="match status" value="1"/>
</dbReference>
<dbReference type="PROSITE" id="PS50181">
    <property type="entry name" value="FBOX"/>
    <property type="match status" value="1"/>
</dbReference>
<dbReference type="InterPro" id="IPR006566">
    <property type="entry name" value="FBD"/>
</dbReference>
<dbReference type="Pfam" id="PF23622">
    <property type="entry name" value="LRR_At1g61320_AtMIF1"/>
    <property type="match status" value="1"/>
</dbReference>
<reference evidence="1" key="1">
    <citation type="submission" date="2015-06" db="UniProtKB">
        <authorList>
            <consortium name="EnsemblPlants"/>
        </authorList>
    </citation>
    <scope>IDENTIFICATION</scope>
</reference>